<organism evidence="6 7">
    <name type="scientific">Candidatus Roizmanbacteria bacterium RIFCSPLOWO2_01_FULL_37_16</name>
    <dbReference type="NCBI Taxonomy" id="1802058"/>
    <lineage>
        <taxon>Bacteria</taxon>
        <taxon>Candidatus Roizmaniibacteriota</taxon>
    </lineage>
</organism>
<dbReference type="GO" id="GO:0016887">
    <property type="term" value="F:ATP hydrolysis activity"/>
    <property type="evidence" value="ECO:0007669"/>
    <property type="project" value="InterPro"/>
</dbReference>
<evidence type="ECO:0000256" key="2">
    <source>
        <dbReference type="ARBA" id="ARBA00022448"/>
    </source>
</evidence>
<dbReference type="InterPro" id="IPR050683">
    <property type="entry name" value="Bact_Polysacc_Export_ATP-bd"/>
</dbReference>
<keyword evidence="3" id="KW-0547">Nucleotide-binding</keyword>
<evidence type="ECO:0000259" key="5">
    <source>
        <dbReference type="PROSITE" id="PS50893"/>
    </source>
</evidence>
<accession>A0A1F7INR2</accession>
<evidence type="ECO:0000256" key="4">
    <source>
        <dbReference type="ARBA" id="ARBA00022840"/>
    </source>
</evidence>
<evidence type="ECO:0000256" key="1">
    <source>
        <dbReference type="ARBA" id="ARBA00005417"/>
    </source>
</evidence>
<comment type="similarity">
    <text evidence="1">Belongs to the ABC transporter superfamily.</text>
</comment>
<dbReference type="GO" id="GO:0016020">
    <property type="term" value="C:membrane"/>
    <property type="evidence" value="ECO:0007669"/>
    <property type="project" value="InterPro"/>
</dbReference>
<dbReference type="InterPro" id="IPR003593">
    <property type="entry name" value="AAA+_ATPase"/>
</dbReference>
<dbReference type="Proteomes" id="UP000178040">
    <property type="component" value="Unassembled WGS sequence"/>
</dbReference>
<feature type="domain" description="ABC transporter" evidence="5">
    <location>
        <begin position="6"/>
        <end position="222"/>
    </location>
</feature>
<dbReference type="InterPro" id="IPR027417">
    <property type="entry name" value="P-loop_NTPase"/>
</dbReference>
<reference evidence="6 7" key="1">
    <citation type="journal article" date="2016" name="Nat. Commun.">
        <title>Thousands of microbial genomes shed light on interconnected biogeochemical processes in an aquifer system.</title>
        <authorList>
            <person name="Anantharaman K."/>
            <person name="Brown C.T."/>
            <person name="Hug L.A."/>
            <person name="Sharon I."/>
            <person name="Castelle C.J."/>
            <person name="Probst A.J."/>
            <person name="Thomas B.C."/>
            <person name="Singh A."/>
            <person name="Wilkins M.J."/>
            <person name="Karaoz U."/>
            <person name="Brodie E.L."/>
            <person name="Williams K.H."/>
            <person name="Hubbard S.S."/>
            <person name="Banfield J.F."/>
        </authorList>
    </citation>
    <scope>NUCLEOTIDE SEQUENCE [LARGE SCALE GENOMIC DNA]</scope>
</reference>
<evidence type="ECO:0000313" key="7">
    <source>
        <dbReference type="Proteomes" id="UP000178040"/>
    </source>
</evidence>
<dbReference type="Pfam" id="PF00005">
    <property type="entry name" value="ABC_tran"/>
    <property type="match status" value="1"/>
</dbReference>
<proteinExistence type="inferred from homology"/>
<dbReference type="GO" id="GO:0140359">
    <property type="term" value="F:ABC-type transporter activity"/>
    <property type="evidence" value="ECO:0007669"/>
    <property type="project" value="InterPro"/>
</dbReference>
<dbReference type="PROSITE" id="PS50893">
    <property type="entry name" value="ABC_TRANSPORTER_2"/>
    <property type="match status" value="1"/>
</dbReference>
<dbReference type="SMART" id="SM00382">
    <property type="entry name" value="AAA"/>
    <property type="match status" value="1"/>
</dbReference>
<dbReference type="InterPro" id="IPR015860">
    <property type="entry name" value="ABC_transpr_TagH-like"/>
</dbReference>
<dbReference type="CDD" id="cd03220">
    <property type="entry name" value="ABC_KpsT_Wzt"/>
    <property type="match status" value="1"/>
</dbReference>
<dbReference type="AlphaFoldDB" id="A0A1F7INR2"/>
<name>A0A1F7INR2_9BACT</name>
<gene>
    <name evidence="6" type="ORF">A3B40_01240</name>
</gene>
<dbReference type="PANTHER" id="PTHR46743:SF2">
    <property type="entry name" value="TEICHOIC ACIDS EXPORT ATP-BINDING PROTEIN TAGH"/>
    <property type="match status" value="1"/>
</dbReference>
<evidence type="ECO:0000256" key="3">
    <source>
        <dbReference type="ARBA" id="ARBA00022741"/>
    </source>
</evidence>
<sequence>MSQPAIVINNITKKYYLEKPRTLKKWFHTIISPFEKFTVFKNFSLSVNKGEFILITGSNGSGKTTLLKLIAGITFPDEGSIKTYGRIVPLIELGAGFNYELTGEENIVTNATILGIQKSKIKEIIPKIVSFSGLKDFIDVPLKRYSTGMVTRLAFSIAVYSNPNILLIDEIFAVGDHEFRKKSIKRILDFKKKSITIVLTSNFRIAKYIFDREIKLINSFQTS</sequence>
<dbReference type="SUPFAM" id="SSF52540">
    <property type="entry name" value="P-loop containing nucleoside triphosphate hydrolases"/>
    <property type="match status" value="1"/>
</dbReference>
<dbReference type="Gene3D" id="3.40.50.300">
    <property type="entry name" value="P-loop containing nucleotide triphosphate hydrolases"/>
    <property type="match status" value="1"/>
</dbReference>
<dbReference type="GO" id="GO:0005524">
    <property type="term" value="F:ATP binding"/>
    <property type="evidence" value="ECO:0007669"/>
    <property type="project" value="UniProtKB-KW"/>
</dbReference>
<keyword evidence="4" id="KW-0067">ATP-binding</keyword>
<evidence type="ECO:0000313" key="6">
    <source>
        <dbReference type="EMBL" id="OGK45024.1"/>
    </source>
</evidence>
<dbReference type="EMBL" id="MGAI01000017">
    <property type="protein sequence ID" value="OGK45024.1"/>
    <property type="molecule type" value="Genomic_DNA"/>
</dbReference>
<dbReference type="PANTHER" id="PTHR46743">
    <property type="entry name" value="TEICHOIC ACIDS EXPORT ATP-BINDING PROTEIN TAGH"/>
    <property type="match status" value="1"/>
</dbReference>
<dbReference type="InterPro" id="IPR003439">
    <property type="entry name" value="ABC_transporter-like_ATP-bd"/>
</dbReference>
<comment type="caution">
    <text evidence="6">The sequence shown here is derived from an EMBL/GenBank/DDBJ whole genome shotgun (WGS) entry which is preliminary data.</text>
</comment>
<protein>
    <recommendedName>
        <fullName evidence="5">ABC transporter domain-containing protein</fullName>
    </recommendedName>
</protein>
<keyword evidence="2" id="KW-0813">Transport</keyword>